<protein>
    <submittedName>
        <fullName evidence="1">Uncharacterized protein</fullName>
    </submittedName>
</protein>
<organism evidence="1">
    <name type="scientific">Bradyrhizobium diazoefficiens</name>
    <dbReference type="NCBI Taxonomy" id="1355477"/>
    <lineage>
        <taxon>Bacteria</taxon>
        <taxon>Pseudomonadati</taxon>
        <taxon>Pseudomonadota</taxon>
        <taxon>Alphaproteobacteria</taxon>
        <taxon>Hyphomicrobiales</taxon>
        <taxon>Nitrobacteraceae</taxon>
        <taxon>Bradyrhizobium</taxon>
    </lineage>
</organism>
<evidence type="ECO:0000313" key="1">
    <source>
        <dbReference type="EMBL" id="BCE25333.1"/>
    </source>
</evidence>
<gene>
    <name evidence="3" type="ORF">XF10B_78860</name>
    <name evidence="1" type="ORF">XF1B_80140</name>
    <name evidence="2" type="ORF">XF4B_79410</name>
</gene>
<dbReference type="AlphaFoldDB" id="A0A809XER3"/>
<evidence type="ECO:0000313" key="3">
    <source>
        <dbReference type="EMBL" id="BCE95088.1"/>
    </source>
</evidence>
<dbReference type="EMBL" id="AP023091">
    <property type="protein sequence ID" value="BCE25333.1"/>
    <property type="molecule type" value="Genomic_DNA"/>
</dbReference>
<dbReference type="EMBL" id="AP023099">
    <property type="protein sequence ID" value="BCE95088.1"/>
    <property type="molecule type" value="Genomic_DNA"/>
</dbReference>
<dbReference type="EMBL" id="AP023094">
    <property type="protein sequence ID" value="BCE51592.1"/>
    <property type="molecule type" value="Genomic_DNA"/>
</dbReference>
<reference evidence="2" key="3">
    <citation type="submission" date="2020-05" db="EMBL/GenBank/DDBJ databases">
        <title>Complete genome sequence of Bradyrhizobium diazoefficiens XF4 isolated from soybean nodule.</title>
        <authorList>
            <person name="Noda R."/>
            <person name="Kakizaki K."/>
            <person name="Minamisawa K."/>
        </authorList>
    </citation>
    <scope>NUCLEOTIDE SEQUENCE</scope>
    <source>
        <strain evidence="2">XF4</strain>
    </source>
</reference>
<accession>A0A809XER3</accession>
<name>A0A809XER3_9BRAD</name>
<evidence type="ECO:0000313" key="2">
    <source>
        <dbReference type="EMBL" id="BCE51592.1"/>
    </source>
</evidence>
<reference evidence="3" key="2">
    <citation type="submission" date="2020-05" db="EMBL/GenBank/DDBJ databases">
        <title>Complete genome sequence of Bradyrhizobium diazoefficiens XF10 isolated from soybean nodule.</title>
        <authorList>
            <person name="Noda R."/>
            <person name="Kakizaki K."/>
            <person name="Minamisawa K."/>
        </authorList>
    </citation>
    <scope>NUCLEOTIDE SEQUENCE</scope>
    <source>
        <strain evidence="3">XF10</strain>
    </source>
</reference>
<sequence length="169" mass="19587">MFLIGGEKHSHRDGLYQCKRCRKSFSATVGTSFERLRIRLSTWIRAAYAFSYGPPRAKKWSEGDNKPTLSEIQHQLGVSYRTVLRMRDVIQQAARKYRGYKSVFGSWPQSLMTHKREAADQTIEATGFLAEALPVGKHTTLEMKRTERLLRLLLASSKLTRRKRRATRR</sequence>
<reference evidence="1" key="1">
    <citation type="submission" date="2020-05" db="EMBL/GenBank/DDBJ databases">
        <title>Complete genome sequence of Bradyrhizobium diazoefficiens XF1 isolated from soybean nodule.</title>
        <authorList>
            <person name="Noda R."/>
            <person name="Kakizaki K."/>
            <person name="Minamisawa K."/>
        </authorList>
    </citation>
    <scope>NUCLEOTIDE SEQUENCE</scope>
    <source>
        <strain evidence="1">XF1</strain>
    </source>
</reference>
<proteinExistence type="predicted"/>